<evidence type="ECO:0000313" key="1">
    <source>
        <dbReference type="EMBL" id="NKY00185.1"/>
    </source>
</evidence>
<protein>
    <submittedName>
        <fullName evidence="1">DUF3089 domain-containing protein</fullName>
    </submittedName>
</protein>
<dbReference type="Proteomes" id="UP000563898">
    <property type="component" value="Unassembled WGS sequence"/>
</dbReference>
<dbReference type="InterPro" id="IPR029058">
    <property type="entry name" value="AB_hydrolase_fold"/>
</dbReference>
<dbReference type="AlphaFoldDB" id="A0A846WED5"/>
<sequence length="371" mass="39727">MVAALSALAAPAEAQPPGSGTTWLCSPSMTNDPCDLPTDTTDLSTGKRTVTPVPPENRKPVDCFYVYPTVTSDPALNAPMVASPVVKSIAEYQAARFRSQCRIFAPVYRQVTLGALATQALGSRAGDLAYEDVLHAWRDYLANDNHGRGVILIGHSQGTLMLRKLIRENIDNNPTVRNRLVGAFLMGGNVSTAPGRTTGGDFRHIPLCTRRGESGCVVAYSTAVTDPPTGLSLFGNGNLDILSAAFGLPAGSGSEIACTDPAVLSGDRQPVGITVPSDPYAFGVISVLMDYTTFPEGLPRSRSSWTTSKERAVGRCVDTNGHHLYRFAVIDGGRQPNELPLFNTHLVDINLGYDRLISIAAQQITSWSREH</sequence>
<dbReference type="SUPFAM" id="SSF53474">
    <property type="entry name" value="alpha/beta-Hydrolases"/>
    <property type="match status" value="1"/>
</dbReference>
<proteinExistence type="predicted"/>
<accession>A0A846WED5</accession>
<gene>
    <name evidence="1" type="ORF">HGA05_01135</name>
</gene>
<comment type="caution">
    <text evidence="1">The sequence shown here is derived from an EMBL/GenBank/DDBJ whole genome shotgun (WGS) entry which is preliminary data.</text>
</comment>
<dbReference type="Pfam" id="PF11288">
    <property type="entry name" value="DUF3089"/>
    <property type="match status" value="1"/>
</dbReference>
<reference evidence="1 2" key="1">
    <citation type="submission" date="2020-04" db="EMBL/GenBank/DDBJ databases">
        <title>MicrobeNet Type strains.</title>
        <authorList>
            <person name="Nicholson A.C."/>
        </authorList>
    </citation>
    <scope>NUCLEOTIDE SEQUENCE [LARGE SCALE GENOMIC DNA]</scope>
    <source>
        <strain evidence="1 2">ATCC BAA-14</strain>
    </source>
</reference>
<dbReference type="InterPro" id="IPR021440">
    <property type="entry name" value="DUF3089"/>
</dbReference>
<organism evidence="1 2">
    <name type="scientific">Gordonia polyisoprenivorans</name>
    <dbReference type="NCBI Taxonomy" id="84595"/>
    <lineage>
        <taxon>Bacteria</taxon>
        <taxon>Bacillati</taxon>
        <taxon>Actinomycetota</taxon>
        <taxon>Actinomycetes</taxon>
        <taxon>Mycobacteriales</taxon>
        <taxon>Gordoniaceae</taxon>
        <taxon>Gordonia</taxon>
    </lineage>
</organism>
<dbReference type="EMBL" id="JAAXPC010000001">
    <property type="protein sequence ID" value="NKY00185.1"/>
    <property type="molecule type" value="Genomic_DNA"/>
</dbReference>
<dbReference type="RefSeq" id="WP_138944171.1">
    <property type="nucleotide sequence ID" value="NZ_CP116236.1"/>
</dbReference>
<name>A0A846WED5_9ACTN</name>
<evidence type="ECO:0000313" key="2">
    <source>
        <dbReference type="Proteomes" id="UP000563898"/>
    </source>
</evidence>